<protein>
    <submittedName>
        <fullName evidence="4">S-layer homology domain-containing protein</fullName>
    </submittedName>
</protein>
<feature type="domain" description="SLH" evidence="3">
    <location>
        <begin position="590"/>
        <end position="654"/>
    </location>
</feature>
<accession>A0A9D1SFA8</accession>
<organism evidence="4 5">
    <name type="scientific">Candidatus Ornithomonoglobus merdipullorum</name>
    <dbReference type="NCBI Taxonomy" id="2840895"/>
    <lineage>
        <taxon>Bacteria</taxon>
        <taxon>Bacillati</taxon>
        <taxon>Bacillota</taxon>
        <taxon>Clostridia</taxon>
        <taxon>Candidatus Ornithomonoglobus</taxon>
    </lineage>
</organism>
<dbReference type="Pfam" id="PF00395">
    <property type="entry name" value="SLH"/>
    <property type="match status" value="1"/>
</dbReference>
<reference evidence="4" key="2">
    <citation type="journal article" date="2021" name="PeerJ">
        <title>Extensive microbial diversity within the chicken gut microbiome revealed by metagenomics and culture.</title>
        <authorList>
            <person name="Gilroy R."/>
            <person name="Ravi A."/>
            <person name="Getino M."/>
            <person name="Pursley I."/>
            <person name="Horton D.L."/>
            <person name="Alikhan N.F."/>
            <person name="Baker D."/>
            <person name="Gharbi K."/>
            <person name="Hall N."/>
            <person name="Watson M."/>
            <person name="Adriaenssens E.M."/>
            <person name="Foster-Nyarko E."/>
            <person name="Jarju S."/>
            <person name="Secka A."/>
            <person name="Antonio M."/>
            <person name="Oren A."/>
            <person name="Chaudhuri R.R."/>
            <person name="La Ragione R."/>
            <person name="Hildebrand F."/>
            <person name="Pallen M.J."/>
        </authorList>
    </citation>
    <scope>NUCLEOTIDE SEQUENCE</scope>
    <source>
        <strain evidence="4">USAMLcec3-3695</strain>
    </source>
</reference>
<evidence type="ECO:0000256" key="1">
    <source>
        <dbReference type="ARBA" id="ARBA00022737"/>
    </source>
</evidence>
<evidence type="ECO:0000313" key="5">
    <source>
        <dbReference type="Proteomes" id="UP000824109"/>
    </source>
</evidence>
<dbReference type="PROSITE" id="PS51272">
    <property type="entry name" value="SLH"/>
    <property type="match status" value="1"/>
</dbReference>
<keyword evidence="1" id="KW-0677">Repeat</keyword>
<evidence type="ECO:0000259" key="3">
    <source>
        <dbReference type="PROSITE" id="PS51272"/>
    </source>
</evidence>
<feature type="chain" id="PRO_5039674796" evidence="2">
    <location>
        <begin position="28"/>
        <end position="654"/>
    </location>
</feature>
<reference evidence="4" key="1">
    <citation type="submission" date="2020-10" db="EMBL/GenBank/DDBJ databases">
        <authorList>
            <person name="Gilroy R."/>
        </authorList>
    </citation>
    <scope>NUCLEOTIDE SEQUENCE</scope>
    <source>
        <strain evidence="4">USAMLcec3-3695</strain>
    </source>
</reference>
<sequence length="654" mass="70613">MNKRSVSIVGAVTAALTLAASMPVSFAAETDYEKLVLDVKNRIGVPEEYTEFSTSGRYESDGRTMYSFTWTTKDEEDRKYIDVTCRDDGFITSYHSGGGDHGMYDSLTMDEVKAEDAARDFIASADPELSGIAKLERENGYSYGGITYSISAEFYGIGYYRAIGSITVDADNGINNMNVTLPEVAEPDAAAKYLGADDGVAAYRDKVGVKTVYRTYRDDEGALAVFPAYVSIDDKAVDAVTGEITEIGSEEPKVFGVNEAASSADAGSGGGGYRELNESEKAEIAALNGLISESDAAALINERLGTALTVENTSLYNDSEERYYYSLYGEEGSFTVDAQNGDILSAYITIEPDESDTTALSGYSFDDAASAKQLLEVLAPSSGAAYEYDEDSAGMYKDPETDISYSGFVYKVNGIEVEGVDAAVRRSVDNGRTSYSISISPVEVYAGLDYASPDTFADIDTLVFSDGSYVSLKYAETPDGIKPVYISEQYMKNAVTGADVDYRGEEYEPDGITYSDIEGHWVQYAAEKLAGSGIGFKDGELRPDEPAMAEDAEELLYEIYGDNGAVSEVNDGSAPVTRLEAAKMLIKCEGLEELAAMDIYSQPYTDITEDYGITAILKGYGVIDGSASEFRPDDSLTRAELLQMIYNALVSFNG</sequence>
<comment type="caution">
    <text evidence="4">The sequence shown here is derived from an EMBL/GenBank/DDBJ whole genome shotgun (WGS) entry which is preliminary data.</text>
</comment>
<gene>
    <name evidence="4" type="ORF">IAA61_09505</name>
</gene>
<keyword evidence="2" id="KW-0732">Signal</keyword>
<dbReference type="InterPro" id="IPR001119">
    <property type="entry name" value="SLH_dom"/>
</dbReference>
<dbReference type="AlphaFoldDB" id="A0A9D1SFA8"/>
<evidence type="ECO:0000313" key="4">
    <source>
        <dbReference type="EMBL" id="HIU58026.1"/>
    </source>
</evidence>
<proteinExistence type="predicted"/>
<dbReference type="Proteomes" id="UP000824109">
    <property type="component" value="Unassembled WGS sequence"/>
</dbReference>
<feature type="signal peptide" evidence="2">
    <location>
        <begin position="1"/>
        <end position="27"/>
    </location>
</feature>
<evidence type="ECO:0000256" key="2">
    <source>
        <dbReference type="SAM" id="SignalP"/>
    </source>
</evidence>
<name>A0A9D1SFA8_9FIRM</name>
<dbReference type="EMBL" id="DVNB01000097">
    <property type="protein sequence ID" value="HIU58026.1"/>
    <property type="molecule type" value="Genomic_DNA"/>
</dbReference>